<organism evidence="1">
    <name type="scientific">hydrothermal vent metagenome</name>
    <dbReference type="NCBI Taxonomy" id="652676"/>
    <lineage>
        <taxon>unclassified sequences</taxon>
        <taxon>metagenomes</taxon>
        <taxon>ecological metagenomes</taxon>
    </lineage>
</organism>
<reference evidence="1" key="1">
    <citation type="submission" date="2018-06" db="EMBL/GenBank/DDBJ databases">
        <authorList>
            <person name="Zhirakovskaya E."/>
        </authorList>
    </citation>
    <scope>NUCLEOTIDE SEQUENCE</scope>
</reference>
<dbReference type="SUPFAM" id="SSF54211">
    <property type="entry name" value="Ribosomal protein S5 domain 2-like"/>
    <property type="match status" value="1"/>
</dbReference>
<dbReference type="GO" id="GO:0004496">
    <property type="term" value="F:mevalonate kinase activity"/>
    <property type="evidence" value="ECO:0007669"/>
    <property type="project" value="UniProtKB-EC"/>
</dbReference>
<protein>
    <submittedName>
        <fullName evidence="1">Mevalonate kinase</fullName>
        <ecNumber evidence="1">2.7.1.36</ecNumber>
    </submittedName>
</protein>
<keyword evidence="1" id="KW-0808">Transferase</keyword>
<dbReference type="InterPro" id="IPR020568">
    <property type="entry name" value="Ribosomal_Su5_D2-typ_SF"/>
</dbReference>
<dbReference type="EMBL" id="UOEL01000119">
    <property type="protein sequence ID" value="VAW14596.1"/>
    <property type="molecule type" value="Genomic_DNA"/>
</dbReference>
<accession>A0A3B0U5B6</accession>
<dbReference type="InterPro" id="IPR047765">
    <property type="entry name" value="GHMP_GYDIA-like"/>
</dbReference>
<proteinExistence type="predicted"/>
<gene>
    <name evidence="1" type="ORF">MNBD_BACTEROID03-1616</name>
</gene>
<keyword evidence="1" id="KW-0418">Kinase</keyword>
<dbReference type="Gene3D" id="3.30.230.10">
    <property type="match status" value="1"/>
</dbReference>
<dbReference type="EC" id="2.7.1.36" evidence="1"/>
<dbReference type="NCBIfam" id="NF040656">
    <property type="entry name" value="GHMP_GYDIA"/>
    <property type="match status" value="1"/>
</dbReference>
<dbReference type="AlphaFoldDB" id="A0A3B0U5B6"/>
<sequence>MKTKSFYSNGKLLLSGEYAILDGASGLAIPTKYGQHLKVSKSRSSILSWKSLDEKGAIWFEGNYDKGSLQEISSSDKDVSKRLLKILLGAKRLNLSFLKDQKGCEVETKLTFLRNWGLGSSSTLINNIANWANVNAYHLLESTFGGSGYDIACAQCDSPILFCLENKQPVVKEVDFNPPFKNELYFVYLNKKQNSQEGIAQYRNRDIDKSRLTTQLSVITSKMLACERLDVFEELINEHETLLSTALEIQKIKDTLFKDFNGAIKSLGAWGGDFILATGEDTSEYFKRKGHHTIIPYQAMILH</sequence>
<dbReference type="InterPro" id="IPR014721">
    <property type="entry name" value="Ribsml_uS5_D2-typ_fold_subgr"/>
</dbReference>
<evidence type="ECO:0000313" key="1">
    <source>
        <dbReference type="EMBL" id="VAW14596.1"/>
    </source>
</evidence>
<name>A0A3B0U5B6_9ZZZZ</name>